<evidence type="ECO:0000256" key="2">
    <source>
        <dbReference type="ARBA" id="ARBA00005961"/>
    </source>
</evidence>
<dbReference type="PROSITE" id="PS50878">
    <property type="entry name" value="RT_POL"/>
    <property type="match status" value="1"/>
</dbReference>
<evidence type="ECO:0000256" key="15">
    <source>
        <dbReference type="ARBA" id="ARBA00023180"/>
    </source>
</evidence>
<comment type="similarity">
    <text evidence="3">Belongs to the beta type-B retroviral polymerase family. HERV class-II K(HML-2) pol subfamily.</text>
</comment>
<reference evidence="18" key="1">
    <citation type="submission" date="2023-07" db="EMBL/GenBank/DDBJ databases">
        <authorList>
            <person name="Stuckert A."/>
        </authorList>
    </citation>
    <scope>NUCLEOTIDE SEQUENCE</scope>
</reference>
<evidence type="ECO:0000313" key="18">
    <source>
        <dbReference type="EMBL" id="CAJ0958887.1"/>
    </source>
</evidence>
<dbReference type="SUPFAM" id="SSF56672">
    <property type="entry name" value="DNA/RNA polymerases"/>
    <property type="match status" value="1"/>
</dbReference>
<dbReference type="InterPro" id="IPR050951">
    <property type="entry name" value="Retrovirus_Pol_polyprotein"/>
</dbReference>
<sequence length="1363" mass="153760">MSHRLSKEELDEQFEQFLKEVTHKDLHWPLPHISHNVTAYVSYNRATNGVSIHSPEHRSQGRQSPAGLEDLCSGMDVQGLFSRVDQLAARGQSIQDYVVQTPALEPKIPTPDWFFGDRSKFLNCRNNCKLFFALKPRSSGDPIQQVKIIISLLCGDPQDWAFSLESGDPALQNVDVFFQALGLLYDEPNSVDHAEKTLLALCQGQEAAELYCQKFRKWSVLTKWNEDALAAIFRKGLSEALKDVMVGFPTPTGLSESMSLAIQIDRRLRERKAVHHMAVSSEQSPESMQCDRILTKTGRQKFRRCKFPKGRLFNLSVPEHAAMRSYVKESLEKGHIRPSSSPLGAGFFFVAKKDGSLRPCIDYRLLNKITVKFQYPLPLLTDLFAQIKGASWFTKIDLRGAYNLVRIKQGDEWKTAFNTPEGHFEYLVMPFGLSNAPSVFQSFMHDIFCNYLEKFMVVYLDDILIFSDDWESHVKQVRMVFQILRDNALFVKGSKCLFGVQKVSFLGFIFSPSSIEMDPVKVQAIHDWIQPTSVKGLQKFLGFANFYRRFIANFSSVVKPLTDLTKKGADVTNWSSAAVEAFQELKRRFTSAPVLRQPDVSLPFQVEVDASEIGAGAVLPQRESDGSLMKPCAFFSRKFSPAERNYDVGNRELLAMKWAFEEWRHWLEGAKHRVVVLTDHKNLIYLESAKRLNPRQARWSLFFSRFDFVVSNLPGFKNVKADALSRSFSPDSPGVLELVGILKEGVILSAISPDLRRVLQEFQADRPDRCPVGKLFVPDGWTSKVEPSDCPGVDSVVDRLQQIWTHVVDNLTLSQERAQRFANRRRCVGPRLRVGDLVWLSSRHVPMKVSSPKFKPRFIGPYKISEIINPVSFRLALPASFAIHNVFHRSLLRRYVVPVVPSVDPPAPVLVEGELEYEVEKILDSPQISLALSGSPSASWAHTDCLQANEQCVSDQSCSSRLRTLRQCLAGRDRDVLLSSQECKTALEVLQESALYMCRCRRGMKKELQCLQVYWGIHAGLTDGDEFYESSPYEPVTSRLSDIFRLASINSGKEAAIMKQNACLDAAKFCNVNDTCKKLRSNFISVCNTVADVPCFRRKCHKSLRTFMERIPSNLTHPLLFCPCGDKPCAERRRQTTVPSCSFNLPDVPNCLEVWATCRQEPVCRSRLADFVTNCQSSPQSVSGCVRDNYAACLGAYAGLIGYDVALNFLDSDPHSVSIGPWCSCGGSGDQESMCELYLKEFTQNRCLRNAIYAFGNGTDIVHKQNTPRPALTTISPQTEKRHVLPDNQSDSNTQYEINPDICDSIQDKKNDSSPHIRICVSESQLNAELLPDLRIEDNNSGMSPHHASMMSTLIALYLTTLF</sequence>
<keyword evidence="10" id="KW-0255">Endonuclease</keyword>
<dbReference type="EMBL" id="CAUEEQ010046417">
    <property type="protein sequence ID" value="CAJ0958887.1"/>
    <property type="molecule type" value="Genomic_DNA"/>
</dbReference>
<dbReference type="InterPro" id="IPR005162">
    <property type="entry name" value="Retrotrans_gag_dom"/>
</dbReference>
<dbReference type="SMART" id="SM00907">
    <property type="entry name" value="GDNF"/>
    <property type="match status" value="3"/>
</dbReference>
<evidence type="ECO:0000256" key="9">
    <source>
        <dbReference type="ARBA" id="ARBA00022729"/>
    </source>
</evidence>
<evidence type="ECO:0000256" key="6">
    <source>
        <dbReference type="ARBA" id="ARBA00022679"/>
    </source>
</evidence>
<evidence type="ECO:0000256" key="5">
    <source>
        <dbReference type="ARBA" id="ARBA00022475"/>
    </source>
</evidence>
<dbReference type="InterPro" id="IPR003438">
    <property type="entry name" value="GDNF_rcpt"/>
</dbReference>
<evidence type="ECO:0000256" key="11">
    <source>
        <dbReference type="ARBA" id="ARBA00022801"/>
    </source>
</evidence>
<dbReference type="Pfam" id="PF17917">
    <property type="entry name" value="RT_RNaseH"/>
    <property type="match status" value="1"/>
</dbReference>
<comment type="similarity">
    <text evidence="2">Belongs to the GDNFR family.</text>
</comment>
<dbReference type="EC" id="3.1.26.4" evidence="4"/>
<dbReference type="Gene3D" id="1.10.220.110">
    <property type="entry name" value="GDNF binding domain"/>
    <property type="match status" value="1"/>
</dbReference>
<organism evidence="18 19">
    <name type="scientific">Ranitomeya imitator</name>
    <name type="common">mimic poison frog</name>
    <dbReference type="NCBI Taxonomy" id="111125"/>
    <lineage>
        <taxon>Eukaryota</taxon>
        <taxon>Metazoa</taxon>
        <taxon>Chordata</taxon>
        <taxon>Craniata</taxon>
        <taxon>Vertebrata</taxon>
        <taxon>Euteleostomi</taxon>
        <taxon>Amphibia</taxon>
        <taxon>Batrachia</taxon>
        <taxon>Anura</taxon>
        <taxon>Neobatrachia</taxon>
        <taxon>Hyloidea</taxon>
        <taxon>Dendrobatidae</taxon>
        <taxon>Dendrobatinae</taxon>
        <taxon>Ranitomeya</taxon>
    </lineage>
</organism>
<dbReference type="Gene3D" id="3.10.10.10">
    <property type="entry name" value="HIV Type 1 Reverse Transcriptase, subunit A, domain 1"/>
    <property type="match status" value="1"/>
</dbReference>
<evidence type="ECO:0000256" key="16">
    <source>
        <dbReference type="SAM" id="MobiDB-lite"/>
    </source>
</evidence>
<proteinExistence type="inferred from homology"/>
<keyword evidence="7" id="KW-0548">Nucleotidyltransferase</keyword>
<dbReference type="CDD" id="cd01647">
    <property type="entry name" value="RT_LTR"/>
    <property type="match status" value="1"/>
</dbReference>
<dbReference type="InterPro" id="IPR056924">
    <property type="entry name" value="SH3_Tf2-1"/>
</dbReference>
<dbReference type="Pfam" id="PF00078">
    <property type="entry name" value="RVT_1"/>
    <property type="match status" value="1"/>
</dbReference>
<evidence type="ECO:0000259" key="17">
    <source>
        <dbReference type="PROSITE" id="PS50878"/>
    </source>
</evidence>
<keyword evidence="15" id="KW-0325">Glycoprotein</keyword>
<keyword evidence="14" id="KW-0675">Receptor</keyword>
<dbReference type="Pfam" id="PF24626">
    <property type="entry name" value="SH3_Tf2-1"/>
    <property type="match status" value="1"/>
</dbReference>
<protein>
    <recommendedName>
        <fullName evidence="4">ribonuclease H</fullName>
        <ecNumber evidence="4">3.1.26.4</ecNumber>
    </recommendedName>
</protein>
<dbReference type="Gene3D" id="3.30.70.270">
    <property type="match status" value="2"/>
</dbReference>
<dbReference type="InterPro" id="IPR000477">
    <property type="entry name" value="RT_dom"/>
</dbReference>
<dbReference type="InterPro" id="IPR043502">
    <property type="entry name" value="DNA/RNA_pol_sf"/>
</dbReference>
<accession>A0ABN9M4P8</accession>
<keyword evidence="11" id="KW-0378">Hydrolase</keyword>
<name>A0ABN9M4P8_9NEOB</name>
<comment type="caution">
    <text evidence="18">The sequence shown here is derived from an EMBL/GenBank/DDBJ whole genome shotgun (WGS) entry which is preliminary data.</text>
</comment>
<keyword evidence="6" id="KW-0808">Transferase</keyword>
<evidence type="ECO:0000256" key="10">
    <source>
        <dbReference type="ARBA" id="ARBA00022759"/>
    </source>
</evidence>
<evidence type="ECO:0000256" key="14">
    <source>
        <dbReference type="ARBA" id="ARBA00023170"/>
    </source>
</evidence>
<feature type="compositionally biased region" description="Polar residues" evidence="16">
    <location>
        <begin position="1287"/>
        <end position="1297"/>
    </location>
</feature>
<dbReference type="PRINTS" id="PR01316">
    <property type="entry name" value="GDNFRECEPTOR"/>
</dbReference>
<evidence type="ECO:0000256" key="7">
    <source>
        <dbReference type="ARBA" id="ARBA00022695"/>
    </source>
</evidence>
<dbReference type="InterPro" id="IPR043128">
    <property type="entry name" value="Rev_trsase/Diguanyl_cyclase"/>
</dbReference>
<evidence type="ECO:0000256" key="3">
    <source>
        <dbReference type="ARBA" id="ARBA00010879"/>
    </source>
</evidence>
<evidence type="ECO:0000256" key="13">
    <source>
        <dbReference type="ARBA" id="ARBA00023136"/>
    </source>
</evidence>
<dbReference type="CDD" id="cd09274">
    <property type="entry name" value="RNase_HI_RT_Ty3"/>
    <property type="match status" value="1"/>
</dbReference>
<evidence type="ECO:0000256" key="8">
    <source>
        <dbReference type="ARBA" id="ARBA00022722"/>
    </source>
</evidence>
<feature type="domain" description="Reverse transcriptase" evidence="17">
    <location>
        <begin position="331"/>
        <end position="510"/>
    </location>
</feature>
<keyword evidence="8" id="KW-0540">Nuclease</keyword>
<dbReference type="PANTHER" id="PTHR37984:SF5">
    <property type="entry name" value="PROTEIN NYNRIN-LIKE"/>
    <property type="match status" value="1"/>
</dbReference>
<dbReference type="Pfam" id="PF02351">
    <property type="entry name" value="GDNF"/>
    <property type="match status" value="3"/>
</dbReference>
<dbReference type="InterPro" id="IPR016017">
    <property type="entry name" value="GDNF/GAS1"/>
</dbReference>
<evidence type="ECO:0000256" key="4">
    <source>
        <dbReference type="ARBA" id="ARBA00012180"/>
    </source>
</evidence>
<dbReference type="SUPFAM" id="SSF110035">
    <property type="entry name" value="GDNF receptor-like"/>
    <property type="match status" value="1"/>
</dbReference>
<dbReference type="InterPro" id="IPR037193">
    <property type="entry name" value="GDNF_alpha"/>
</dbReference>
<dbReference type="PANTHER" id="PTHR37984">
    <property type="entry name" value="PROTEIN CBG26694"/>
    <property type="match status" value="1"/>
</dbReference>
<dbReference type="Pfam" id="PF03732">
    <property type="entry name" value="Retrotrans_gag"/>
    <property type="match status" value="1"/>
</dbReference>
<dbReference type="InterPro" id="IPR041373">
    <property type="entry name" value="RT_RNaseH"/>
</dbReference>
<evidence type="ECO:0000256" key="12">
    <source>
        <dbReference type="ARBA" id="ARBA00022918"/>
    </source>
</evidence>
<keyword evidence="12" id="KW-0695">RNA-directed DNA polymerase</keyword>
<evidence type="ECO:0000313" key="19">
    <source>
        <dbReference type="Proteomes" id="UP001176940"/>
    </source>
</evidence>
<feature type="region of interest" description="Disordered" evidence="16">
    <location>
        <begin position="1277"/>
        <end position="1298"/>
    </location>
</feature>
<comment type="subcellular location">
    <subcellularLocation>
        <location evidence="1">Cell membrane</location>
    </subcellularLocation>
</comment>
<gene>
    <name evidence="18" type="ORF">RIMI_LOCUS16549618</name>
</gene>
<keyword evidence="5" id="KW-1003">Cell membrane</keyword>
<evidence type="ECO:0000256" key="1">
    <source>
        <dbReference type="ARBA" id="ARBA00004236"/>
    </source>
</evidence>
<keyword evidence="19" id="KW-1185">Reference proteome</keyword>
<keyword evidence="9" id="KW-0732">Signal</keyword>
<dbReference type="Proteomes" id="UP001176940">
    <property type="component" value="Unassembled WGS sequence"/>
</dbReference>
<keyword evidence="13" id="KW-0472">Membrane</keyword>